<sequence>MDDIILSCKSLVTLNQHFDVLCKALRKSRYELNASKTQSPAAKISVFNLELGHQHLKVESERMMLFIQAFAKSGNEHERKSIAKYVNTVNASQARHHFPK</sequence>
<name>A0AAC8VSI3_9ENTR</name>
<dbReference type="GO" id="GO:0003964">
    <property type="term" value="F:RNA-directed DNA polymerase activity"/>
    <property type="evidence" value="ECO:0007669"/>
    <property type="project" value="UniProtKB-KW"/>
</dbReference>
<accession>A0AAC8VSI3</accession>
<reference evidence="2" key="2">
    <citation type="submission" date="2015-09" db="EMBL/GenBank/DDBJ databases">
        <title>Cronobacter genome sequencing and assembly.</title>
        <authorList>
            <person name="Descombes P."/>
            <person name="Baert L."/>
            <person name="Ngom-Bru C."/>
            <person name="Barretto C."/>
        </authorList>
    </citation>
    <scope>NUCLEOTIDE SEQUENCE [LARGE SCALE GENOMIC DNA]</scope>
    <source>
        <strain evidence="2">NCTC 9529</strain>
    </source>
</reference>
<gene>
    <name evidence="1" type="ORF">AFK65_16375</name>
</gene>
<dbReference type="KEGG" id="cui:AFK65_16375"/>
<organism evidence="1 2">
    <name type="scientific">Cronobacter universalis NCTC 9529</name>
    <dbReference type="NCBI Taxonomy" id="1074000"/>
    <lineage>
        <taxon>Bacteria</taxon>
        <taxon>Pseudomonadati</taxon>
        <taxon>Pseudomonadota</taxon>
        <taxon>Gammaproteobacteria</taxon>
        <taxon>Enterobacterales</taxon>
        <taxon>Enterobacteriaceae</taxon>
        <taxon>Cronobacter</taxon>
    </lineage>
</organism>
<evidence type="ECO:0000313" key="1">
    <source>
        <dbReference type="EMBL" id="ALB56162.1"/>
    </source>
</evidence>
<dbReference type="Proteomes" id="UP000061974">
    <property type="component" value="Chromosome"/>
</dbReference>
<dbReference type="AlphaFoldDB" id="A0AAC8VSI3"/>
<keyword evidence="1" id="KW-0695">RNA-directed DNA polymerase</keyword>
<dbReference type="EMBL" id="CP012257">
    <property type="protein sequence ID" value="ALB56162.1"/>
    <property type="molecule type" value="Genomic_DNA"/>
</dbReference>
<evidence type="ECO:0000313" key="2">
    <source>
        <dbReference type="Proteomes" id="UP000061974"/>
    </source>
</evidence>
<protein>
    <submittedName>
        <fullName evidence="1">Reverse transcriptase</fullName>
    </submittedName>
</protein>
<proteinExistence type="predicted"/>
<keyword evidence="1" id="KW-0548">Nucleotidyltransferase</keyword>
<keyword evidence="1" id="KW-0808">Transferase</keyword>
<reference evidence="1 2" key="3">
    <citation type="journal article" date="2016" name="Genome Announc.">
        <title>Fully Closed Genome Sequences of Five Type Strains of the Genus Cronobacter and One Cronobacter sakazakii Strain.</title>
        <authorList>
            <person name="Moine D."/>
            <person name="Kassam M."/>
            <person name="Baert L."/>
            <person name="Tang Y."/>
            <person name="Barretto C."/>
            <person name="Ngom Bru C."/>
            <person name="Klijn A."/>
            <person name="Descombes P."/>
        </authorList>
    </citation>
    <scope>NUCLEOTIDE SEQUENCE [LARGE SCALE GENOMIC DNA]</scope>
    <source>
        <strain evidence="1 2">NCTC 9529</strain>
    </source>
</reference>
<reference evidence="2" key="1">
    <citation type="submission" date="2015-07" db="EMBL/GenBank/DDBJ databases">
        <authorList>
            <person name="Moine D."/>
            <person name="Kassam M."/>
        </authorList>
    </citation>
    <scope>NUCLEOTIDE SEQUENCE [LARGE SCALE GENOMIC DNA]</scope>
    <source>
        <strain evidence="2">NCTC 9529</strain>
    </source>
</reference>